<feature type="transmembrane region" description="Helical" evidence="6">
    <location>
        <begin position="354"/>
        <end position="372"/>
    </location>
</feature>
<keyword evidence="3 6" id="KW-0812">Transmembrane</keyword>
<sequence length="408" mass="46123">MSKKAILSNSMWGNLNVLFRYGLSFFATAIIAKKFGPEDFGVYQLALAYVALFDALSFINPSHVKNHLVANPDDEAKVVHSWKVVNWLLVIAVMIFITVMWLWGSDRAFYVLLLYSSLRLFFRVYDFPQVLMDARLRSDLNQKSQMVSTSTFNISRSILAILGGNLNLVAAASFFQGLGTMLYQVWASKKINLALKGKVQKGFTWFLVKQGLPLTFMTFLTVAQLRIFGVLLPNRMTLDEYGSLQLILKLIEPVTSIGTIIISANYTLLAKTFTENKRNFLFRFMKVSLLTMASSFLMSIALVVFPQDLLLKAFGSAYKTGIEHLWLGPAIVAANVLFSLSVQFDMLTLSYSRTVWKCCMSIAGYVGVIMLLERVSILEALSLNVAIPMFTVLICFPYRRLKKFFKYT</sequence>
<evidence type="ECO:0000256" key="6">
    <source>
        <dbReference type="SAM" id="Phobius"/>
    </source>
</evidence>
<feature type="transmembrane region" description="Helical" evidence="6">
    <location>
        <begin position="280"/>
        <end position="305"/>
    </location>
</feature>
<proteinExistence type="predicted"/>
<keyword evidence="5 6" id="KW-0472">Membrane</keyword>
<feature type="transmembrane region" description="Helical" evidence="6">
    <location>
        <begin position="168"/>
        <end position="186"/>
    </location>
</feature>
<name>A0ABY4CC11_9BACT</name>
<feature type="transmembrane region" description="Helical" evidence="6">
    <location>
        <begin position="206"/>
        <end position="227"/>
    </location>
</feature>
<feature type="transmembrane region" description="Helical" evidence="6">
    <location>
        <begin position="12"/>
        <end position="31"/>
    </location>
</feature>
<evidence type="ECO:0000313" key="7">
    <source>
        <dbReference type="EMBL" id="UOF02259.1"/>
    </source>
</evidence>
<evidence type="ECO:0000256" key="4">
    <source>
        <dbReference type="ARBA" id="ARBA00022989"/>
    </source>
</evidence>
<feature type="transmembrane region" description="Helical" evidence="6">
    <location>
        <begin position="378"/>
        <end position="398"/>
    </location>
</feature>
<evidence type="ECO:0000313" key="8">
    <source>
        <dbReference type="Proteomes" id="UP000830116"/>
    </source>
</evidence>
<accession>A0ABY4CC11</accession>
<gene>
    <name evidence="7" type="ORF">MNR06_04760</name>
</gene>
<evidence type="ECO:0000256" key="5">
    <source>
        <dbReference type="ARBA" id="ARBA00023136"/>
    </source>
</evidence>
<dbReference type="InterPro" id="IPR050833">
    <property type="entry name" value="Poly_Biosynth_Transport"/>
</dbReference>
<dbReference type="EMBL" id="CP093442">
    <property type="protein sequence ID" value="UOF02259.1"/>
    <property type="molecule type" value="Genomic_DNA"/>
</dbReference>
<evidence type="ECO:0000256" key="3">
    <source>
        <dbReference type="ARBA" id="ARBA00022692"/>
    </source>
</evidence>
<dbReference type="Proteomes" id="UP000830116">
    <property type="component" value="Chromosome"/>
</dbReference>
<feature type="transmembrane region" description="Helical" evidence="6">
    <location>
        <begin position="325"/>
        <end position="342"/>
    </location>
</feature>
<keyword evidence="2" id="KW-1003">Cell membrane</keyword>
<evidence type="ECO:0008006" key="9">
    <source>
        <dbReference type="Google" id="ProtNLM"/>
    </source>
</evidence>
<feature type="transmembrane region" description="Helical" evidence="6">
    <location>
        <begin position="247"/>
        <end position="268"/>
    </location>
</feature>
<evidence type="ECO:0000256" key="2">
    <source>
        <dbReference type="ARBA" id="ARBA00022475"/>
    </source>
</evidence>
<dbReference type="PANTHER" id="PTHR30250">
    <property type="entry name" value="PST FAMILY PREDICTED COLANIC ACID TRANSPORTER"/>
    <property type="match status" value="1"/>
</dbReference>
<comment type="subcellular location">
    <subcellularLocation>
        <location evidence="1">Cell membrane</location>
        <topology evidence="1">Multi-pass membrane protein</topology>
    </subcellularLocation>
</comment>
<organism evidence="7 8">
    <name type="scientific">Bdellovibrio reynosensis</name>
    <dbReference type="NCBI Taxonomy" id="2835041"/>
    <lineage>
        <taxon>Bacteria</taxon>
        <taxon>Pseudomonadati</taxon>
        <taxon>Bdellovibrionota</taxon>
        <taxon>Bdellovibrionia</taxon>
        <taxon>Bdellovibrionales</taxon>
        <taxon>Pseudobdellovibrionaceae</taxon>
        <taxon>Bdellovibrio</taxon>
    </lineage>
</organism>
<feature type="transmembrane region" description="Helical" evidence="6">
    <location>
        <begin position="84"/>
        <end position="103"/>
    </location>
</feature>
<keyword evidence="4 6" id="KW-1133">Transmembrane helix</keyword>
<protein>
    <recommendedName>
        <fullName evidence="9">Polysaccharide biosynthesis protein</fullName>
    </recommendedName>
</protein>
<feature type="transmembrane region" description="Helical" evidence="6">
    <location>
        <begin position="43"/>
        <end position="63"/>
    </location>
</feature>
<keyword evidence="8" id="KW-1185">Reference proteome</keyword>
<dbReference type="PANTHER" id="PTHR30250:SF11">
    <property type="entry name" value="O-ANTIGEN TRANSPORTER-RELATED"/>
    <property type="match status" value="1"/>
</dbReference>
<evidence type="ECO:0000256" key="1">
    <source>
        <dbReference type="ARBA" id="ARBA00004651"/>
    </source>
</evidence>
<reference evidence="7" key="1">
    <citation type="submission" date="2022-03" db="EMBL/GenBank/DDBJ databases">
        <title>Genome Identification and Characterization of new species Bdellovibrio reynosense LBG001 sp. nov. from a Mexico soil sample.</title>
        <authorList>
            <person name="Camilli A."/>
            <person name="Ajao Y."/>
            <person name="Guo X."/>
        </authorList>
    </citation>
    <scope>NUCLEOTIDE SEQUENCE</scope>
    <source>
        <strain evidence="7">LBG001</strain>
    </source>
</reference>
<dbReference type="RefSeq" id="WP_243539258.1">
    <property type="nucleotide sequence ID" value="NZ_CP093442.1"/>
</dbReference>